<dbReference type="AlphaFoldDB" id="A0A0X8X4W0"/>
<gene>
    <name evidence="1" type="ORF">MgSA37_03924</name>
</gene>
<keyword evidence="2" id="KW-1185">Reference proteome</keyword>
<accession>A0A0X8X4W0</accession>
<dbReference type="EMBL" id="AP017313">
    <property type="protein sequence ID" value="BAU55732.1"/>
    <property type="molecule type" value="Genomic_DNA"/>
</dbReference>
<proteinExistence type="predicted"/>
<dbReference type="KEGG" id="mgot:MgSA37_03924"/>
<organism evidence="1 2">
    <name type="scientific">Mucilaginibacter gotjawali</name>
    <dbReference type="NCBI Taxonomy" id="1550579"/>
    <lineage>
        <taxon>Bacteria</taxon>
        <taxon>Pseudomonadati</taxon>
        <taxon>Bacteroidota</taxon>
        <taxon>Sphingobacteriia</taxon>
        <taxon>Sphingobacteriales</taxon>
        <taxon>Sphingobacteriaceae</taxon>
        <taxon>Mucilaginibacter</taxon>
    </lineage>
</organism>
<sequence>MCNLQDPKPAKAKNKIRLDLKEKKGYNAEILVKKSEKTDLRLIS</sequence>
<dbReference type="Proteomes" id="UP000218263">
    <property type="component" value="Chromosome"/>
</dbReference>
<evidence type="ECO:0000313" key="2">
    <source>
        <dbReference type="Proteomes" id="UP000218263"/>
    </source>
</evidence>
<name>A0A0X8X4W0_9SPHI</name>
<protein>
    <submittedName>
        <fullName evidence="1">Uncharacterized protein</fullName>
    </submittedName>
</protein>
<reference evidence="1 2" key="1">
    <citation type="submission" date="2015-12" db="EMBL/GenBank/DDBJ databases">
        <title>Genome sequence of Mucilaginibacter gotjawali.</title>
        <authorList>
            <person name="Lee J.S."/>
            <person name="Lee K.C."/>
            <person name="Kim K.K."/>
            <person name="Lee B.W."/>
        </authorList>
    </citation>
    <scope>NUCLEOTIDE SEQUENCE [LARGE SCALE GENOMIC DNA]</scope>
    <source>
        <strain evidence="1 2">SA3-7</strain>
    </source>
</reference>
<evidence type="ECO:0000313" key="1">
    <source>
        <dbReference type="EMBL" id="BAU55732.1"/>
    </source>
</evidence>